<keyword evidence="2" id="KW-1185">Reference proteome</keyword>
<dbReference type="Proteomes" id="UP000009022">
    <property type="component" value="Unassembled WGS sequence"/>
</dbReference>
<dbReference type="HOGENOM" id="CLU_1827797_0_0_1"/>
<accession>B3S3P8</accession>
<dbReference type="EMBL" id="DS985249">
    <property type="protein sequence ID" value="EDV22317.1"/>
    <property type="molecule type" value="Genomic_DNA"/>
</dbReference>
<dbReference type="KEGG" id="tad:TRIADDRAFT_58800"/>
<dbReference type="AlphaFoldDB" id="B3S3P8"/>
<evidence type="ECO:0000313" key="1">
    <source>
        <dbReference type="EMBL" id="EDV22317.1"/>
    </source>
</evidence>
<dbReference type="InParanoid" id="B3S3P8"/>
<protein>
    <submittedName>
        <fullName evidence="1">Uncharacterized protein</fullName>
    </submittedName>
</protein>
<proteinExistence type="predicted"/>
<gene>
    <name evidence="1" type="ORF">TRIADDRAFT_58800</name>
</gene>
<dbReference type="RefSeq" id="XP_002114861.1">
    <property type="nucleotide sequence ID" value="XM_002114825.1"/>
</dbReference>
<organism evidence="1 2">
    <name type="scientific">Trichoplax adhaerens</name>
    <name type="common">Trichoplax reptans</name>
    <dbReference type="NCBI Taxonomy" id="10228"/>
    <lineage>
        <taxon>Eukaryota</taxon>
        <taxon>Metazoa</taxon>
        <taxon>Placozoa</taxon>
        <taxon>Uniplacotomia</taxon>
        <taxon>Trichoplacea</taxon>
        <taxon>Trichoplacidae</taxon>
        <taxon>Trichoplax</taxon>
    </lineage>
</organism>
<dbReference type="GeneID" id="6756074"/>
<evidence type="ECO:0000313" key="2">
    <source>
        <dbReference type="Proteomes" id="UP000009022"/>
    </source>
</evidence>
<sequence length="141" mass="16281">MRLDKQITVLHNPAHESNYELFLPYHRKVSTCISPNNYFEILQQYNKEESDVKSVRKDRYKVSRFGSRKSLIIESYPKELFTGAAAYCSCLGKKCIIDIDVSTSKTIIKIRKKGFTSHELTVVVFGIEIQKDEGAFYIEGF</sequence>
<name>B3S3P8_TRIAD</name>
<reference evidence="1 2" key="1">
    <citation type="journal article" date="2008" name="Nature">
        <title>The Trichoplax genome and the nature of placozoans.</title>
        <authorList>
            <person name="Srivastava M."/>
            <person name="Begovic E."/>
            <person name="Chapman J."/>
            <person name="Putnam N.H."/>
            <person name="Hellsten U."/>
            <person name="Kawashima T."/>
            <person name="Kuo A."/>
            <person name="Mitros T."/>
            <person name="Salamov A."/>
            <person name="Carpenter M.L."/>
            <person name="Signorovitch A.Y."/>
            <person name="Moreno M.A."/>
            <person name="Kamm K."/>
            <person name="Grimwood J."/>
            <person name="Schmutz J."/>
            <person name="Shapiro H."/>
            <person name="Grigoriev I.V."/>
            <person name="Buss L.W."/>
            <person name="Schierwater B."/>
            <person name="Dellaporta S.L."/>
            <person name="Rokhsar D.S."/>
        </authorList>
    </citation>
    <scope>NUCLEOTIDE SEQUENCE [LARGE SCALE GENOMIC DNA]</scope>
    <source>
        <strain evidence="1 2">Grell-BS-1999</strain>
    </source>
</reference>
<dbReference type="CTD" id="6756074"/>